<accession>A0AAD7GWJ0</accession>
<evidence type="ECO:0000313" key="3">
    <source>
        <dbReference type="Proteomes" id="UP001221757"/>
    </source>
</evidence>
<evidence type="ECO:0000313" key="2">
    <source>
        <dbReference type="EMBL" id="KAJ7706773.1"/>
    </source>
</evidence>
<dbReference type="AlphaFoldDB" id="A0AAD7GWJ0"/>
<evidence type="ECO:0000256" key="1">
    <source>
        <dbReference type="SAM" id="MobiDB-lite"/>
    </source>
</evidence>
<sequence>MTGRESLMSISWSRAGEWFAGSTRDAACTGELREEAGLLIEELEAEPKPELEDEASEAGELNIFLGGLGLGGRGRELAWLDGLIYMLGPEKKRSGRLRSESGEMSDVTLRRCHPRLVGDLGAAINAELARRVITEIKCRRLERLKAKLRASIAYYSGLAHRAGTLAYLPLLHLHRTRPSPLRPPSPLPVSNFTQLPPAQIAPLASDMERDPGHIRTESPTGPARFLADLRAAQTIPPERTRHARIPDEAYDARDSRAMVAGASGPSIKFTPRLTLTLTLIPLIRHGPQYYASSTYSAAGENLRRVEHGIRDAANRDFQWQITQLPAPAKYGPRRPQTSHLLDSKLNPRPRPARSGPNQLAVLCLSAVVRRKKYAVQRPQVQTLKHSTHREAVLC</sequence>
<gene>
    <name evidence="2" type="ORF">B0H17DRAFT_1125606</name>
</gene>
<keyword evidence="3" id="KW-1185">Reference proteome</keyword>
<name>A0AAD7GWJ0_MYCRO</name>
<comment type="caution">
    <text evidence="2">The sequence shown here is derived from an EMBL/GenBank/DDBJ whole genome shotgun (WGS) entry which is preliminary data.</text>
</comment>
<feature type="region of interest" description="Disordered" evidence="1">
    <location>
        <begin position="325"/>
        <end position="356"/>
    </location>
</feature>
<organism evidence="2 3">
    <name type="scientific">Mycena rosella</name>
    <name type="common">Pink bonnet</name>
    <name type="synonym">Agaricus rosellus</name>
    <dbReference type="NCBI Taxonomy" id="1033263"/>
    <lineage>
        <taxon>Eukaryota</taxon>
        <taxon>Fungi</taxon>
        <taxon>Dikarya</taxon>
        <taxon>Basidiomycota</taxon>
        <taxon>Agaricomycotina</taxon>
        <taxon>Agaricomycetes</taxon>
        <taxon>Agaricomycetidae</taxon>
        <taxon>Agaricales</taxon>
        <taxon>Marasmiineae</taxon>
        <taxon>Mycenaceae</taxon>
        <taxon>Mycena</taxon>
    </lineage>
</organism>
<dbReference type="Proteomes" id="UP001221757">
    <property type="component" value="Unassembled WGS sequence"/>
</dbReference>
<reference evidence="2" key="1">
    <citation type="submission" date="2023-03" db="EMBL/GenBank/DDBJ databases">
        <title>Massive genome expansion in bonnet fungi (Mycena s.s.) driven by repeated elements and novel gene families across ecological guilds.</title>
        <authorList>
            <consortium name="Lawrence Berkeley National Laboratory"/>
            <person name="Harder C.B."/>
            <person name="Miyauchi S."/>
            <person name="Viragh M."/>
            <person name="Kuo A."/>
            <person name="Thoen E."/>
            <person name="Andreopoulos B."/>
            <person name="Lu D."/>
            <person name="Skrede I."/>
            <person name="Drula E."/>
            <person name="Henrissat B."/>
            <person name="Morin E."/>
            <person name="Kohler A."/>
            <person name="Barry K."/>
            <person name="LaButti K."/>
            <person name="Morin E."/>
            <person name="Salamov A."/>
            <person name="Lipzen A."/>
            <person name="Mereny Z."/>
            <person name="Hegedus B."/>
            <person name="Baldrian P."/>
            <person name="Stursova M."/>
            <person name="Weitz H."/>
            <person name="Taylor A."/>
            <person name="Grigoriev I.V."/>
            <person name="Nagy L.G."/>
            <person name="Martin F."/>
            <person name="Kauserud H."/>
        </authorList>
    </citation>
    <scope>NUCLEOTIDE SEQUENCE</scope>
    <source>
        <strain evidence="2">CBHHK067</strain>
    </source>
</reference>
<dbReference type="EMBL" id="JARKIE010000006">
    <property type="protein sequence ID" value="KAJ7706773.1"/>
    <property type="molecule type" value="Genomic_DNA"/>
</dbReference>
<protein>
    <submittedName>
        <fullName evidence="2">Uncharacterized protein</fullName>
    </submittedName>
</protein>
<proteinExistence type="predicted"/>